<evidence type="ECO:0000313" key="2">
    <source>
        <dbReference type="EMBL" id="KAK1131889.1"/>
    </source>
</evidence>
<dbReference type="Proteomes" id="UP001177670">
    <property type="component" value="Unassembled WGS sequence"/>
</dbReference>
<evidence type="ECO:0000313" key="3">
    <source>
        <dbReference type="Proteomes" id="UP001177670"/>
    </source>
</evidence>
<feature type="region of interest" description="Disordered" evidence="1">
    <location>
        <begin position="74"/>
        <end position="98"/>
    </location>
</feature>
<keyword evidence="3" id="KW-1185">Reference proteome</keyword>
<evidence type="ECO:0000256" key="1">
    <source>
        <dbReference type="SAM" id="MobiDB-lite"/>
    </source>
</evidence>
<proteinExistence type="predicted"/>
<comment type="caution">
    <text evidence="2">The sequence shown here is derived from an EMBL/GenBank/DDBJ whole genome shotgun (WGS) entry which is preliminary data.</text>
</comment>
<accession>A0AA40G6L7</accession>
<reference evidence="2" key="1">
    <citation type="submission" date="2021-10" db="EMBL/GenBank/DDBJ databases">
        <title>Melipona bicolor Genome sequencing and assembly.</title>
        <authorList>
            <person name="Araujo N.S."/>
            <person name="Arias M.C."/>
        </authorList>
    </citation>
    <scope>NUCLEOTIDE SEQUENCE</scope>
    <source>
        <strain evidence="2">USP_2M_L1-L4_2017</strain>
        <tissue evidence="2">Whole body</tissue>
    </source>
</reference>
<dbReference type="EMBL" id="JAHYIQ010000005">
    <property type="protein sequence ID" value="KAK1131889.1"/>
    <property type="molecule type" value="Genomic_DNA"/>
</dbReference>
<gene>
    <name evidence="2" type="ORF">K0M31_016037</name>
</gene>
<sequence>MWRNGWPKRVDELDGYRLPLSGSASPYNLLSSTTPLLPTDTLEDKGGLGDFMNILFVRVAFDALVHLEHVGSSARRPSRWCSGKHQQQTQTRYAFPLS</sequence>
<name>A0AA40G6L7_9HYME</name>
<dbReference type="AlphaFoldDB" id="A0AA40G6L7"/>
<protein>
    <submittedName>
        <fullName evidence="2">Uncharacterized protein</fullName>
    </submittedName>
</protein>
<organism evidence="2 3">
    <name type="scientific">Melipona bicolor</name>
    <dbReference type="NCBI Taxonomy" id="60889"/>
    <lineage>
        <taxon>Eukaryota</taxon>
        <taxon>Metazoa</taxon>
        <taxon>Ecdysozoa</taxon>
        <taxon>Arthropoda</taxon>
        <taxon>Hexapoda</taxon>
        <taxon>Insecta</taxon>
        <taxon>Pterygota</taxon>
        <taxon>Neoptera</taxon>
        <taxon>Endopterygota</taxon>
        <taxon>Hymenoptera</taxon>
        <taxon>Apocrita</taxon>
        <taxon>Aculeata</taxon>
        <taxon>Apoidea</taxon>
        <taxon>Anthophila</taxon>
        <taxon>Apidae</taxon>
        <taxon>Melipona</taxon>
    </lineage>
</organism>